<keyword evidence="4" id="KW-1185">Reference proteome</keyword>
<evidence type="ECO:0000256" key="1">
    <source>
        <dbReference type="SAM" id="SignalP"/>
    </source>
</evidence>
<dbReference type="PANTHER" id="PTHR30632">
    <property type="entry name" value="MOLYBDATE-BINDING PERIPLASMIC PROTEIN"/>
    <property type="match status" value="1"/>
</dbReference>
<dbReference type="EMBL" id="JADAQT010000069">
    <property type="protein sequence ID" value="MBE1875745.1"/>
    <property type="molecule type" value="Genomic_DNA"/>
</dbReference>
<dbReference type="RefSeq" id="WP_192862316.1">
    <property type="nucleotide sequence ID" value="NZ_JADAQT010000069.1"/>
</dbReference>
<accession>A0ABR9MWI2</accession>
<feature type="chain" id="PRO_5045680189" evidence="1">
    <location>
        <begin position="27"/>
        <end position="532"/>
    </location>
</feature>
<dbReference type="Pfam" id="PF13531">
    <property type="entry name" value="SBP_bac_11"/>
    <property type="match status" value="1"/>
</dbReference>
<dbReference type="SMART" id="SM00327">
    <property type="entry name" value="VWA"/>
    <property type="match status" value="1"/>
</dbReference>
<comment type="caution">
    <text evidence="3">The sequence shown here is derived from an EMBL/GenBank/DDBJ whole genome shotgun (WGS) entry which is preliminary data.</text>
</comment>
<dbReference type="InterPro" id="IPR036465">
    <property type="entry name" value="vWFA_dom_sf"/>
</dbReference>
<name>A0ABR9MWI2_9MICO</name>
<evidence type="ECO:0000313" key="4">
    <source>
        <dbReference type="Proteomes" id="UP000625527"/>
    </source>
</evidence>
<protein>
    <submittedName>
        <fullName evidence="3">Substrate-binding domain-containing protein</fullName>
    </submittedName>
</protein>
<dbReference type="PROSITE" id="PS51257">
    <property type="entry name" value="PROKAR_LIPOPROTEIN"/>
    <property type="match status" value="1"/>
</dbReference>
<dbReference type="PANTHER" id="PTHR30632:SF0">
    <property type="entry name" value="SULFATE-BINDING PROTEIN"/>
    <property type="match status" value="1"/>
</dbReference>
<dbReference type="SUPFAM" id="SSF53850">
    <property type="entry name" value="Periplasmic binding protein-like II"/>
    <property type="match status" value="1"/>
</dbReference>
<dbReference type="PROSITE" id="PS50234">
    <property type="entry name" value="VWFA"/>
    <property type="match status" value="1"/>
</dbReference>
<sequence length="532" mass="55749">MRRGSLPAGIAAVVSATLFLAGCVPGADDGALPDGPDTLRILAGSEVKDMVPILEDAAEETGVKVVFEYTGTLEGTELVASGGAAGRYDATWFPNNRYLSLLPGAGQEISESVRIMSSPVVLGLRSDVAERLGWDAEPPTWAELAEAAAAGDFTYGMTNPAASNSGFSALVAVATALSGTGTALQERDIESVTPEMTKFFSAQKLTAGSSGWLAEKVVSEPDTVDGLINYESVLMGLELGGAPATIVTPSDGVVTSDYPLTLLQSATGKKEKFDALTDWLTTPEVQERIVREVHRRPAVPGVDTGGVFGDEVLFETPFPGTIDVANALISTYLDTVRAPSQSVFVLDTSGSMAGERIDALKASLSGLSGADTSTTGSFNQFRVRERITLLPFDDVPGAPTVVDVPETDKSGALEEIRSVTDGLHAEGGTAIYDSLREAYEVAVAQRAERPDTFVSIVLMTDGENANGSDAADFEYYYAGLGPDARGIPVFVVLFGDGDVDELTRVAELSGGQVFDALNGDLAGAFQEIRGYQ</sequence>
<dbReference type="InterPro" id="IPR050682">
    <property type="entry name" value="ModA/WtpA"/>
</dbReference>
<proteinExistence type="predicted"/>
<gene>
    <name evidence="3" type="ORF">IHE71_08480</name>
</gene>
<reference evidence="3 4" key="1">
    <citation type="submission" date="2020-10" db="EMBL/GenBank/DDBJ databases">
        <title>Myceligenerans pegani sp. nov., an endophytic actinomycete isolated from Peganum harmala L. in Xinjiang, China.</title>
        <authorList>
            <person name="Xin L."/>
        </authorList>
    </citation>
    <scope>NUCLEOTIDE SEQUENCE [LARGE SCALE GENOMIC DNA]</scope>
    <source>
        <strain evidence="3 4">TRM65318</strain>
    </source>
</reference>
<dbReference type="Pfam" id="PF00092">
    <property type="entry name" value="VWA"/>
    <property type="match status" value="1"/>
</dbReference>
<dbReference type="InterPro" id="IPR002035">
    <property type="entry name" value="VWF_A"/>
</dbReference>
<dbReference type="Gene3D" id="3.40.50.410">
    <property type="entry name" value="von Willebrand factor, type A domain"/>
    <property type="match status" value="1"/>
</dbReference>
<dbReference type="Proteomes" id="UP000625527">
    <property type="component" value="Unassembled WGS sequence"/>
</dbReference>
<dbReference type="Gene3D" id="3.40.190.10">
    <property type="entry name" value="Periplasmic binding protein-like II"/>
    <property type="match status" value="2"/>
</dbReference>
<keyword evidence="1" id="KW-0732">Signal</keyword>
<organism evidence="3 4">
    <name type="scientific">Myceligenerans pegani</name>
    <dbReference type="NCBI Taxonomy" id="2776917"/>
    <lineage>
        <taxon>Bacteria</taxon>
        <taxon>Bacillati</taxon>
        <taxon>Actinomycetota</taxon>
        <taxon>Actinomycetes</taxon>
        <taxon>Micrococcales</taxon>
        <taxon>Promicromonosporaceae</taxon>
        <taxon>Myceligenerans</taxon>
    </lineage>
</organism>
<feature type="domain" description="VWFA" evidence="2">
    <location>
        <begin position="341"/>
        <end position="532"/>
    </location>
</feature>
<evidence type="ECO:0000313" key="3">
    <source>
        <dbReference type="EMBL" id="MBE1875745.1"/>
    </source>
</evidence>
<dbReference type="SUPFAM" id="SSF53300">
    <property type="entry name" value="vWA-like"/>
    <property type="match status" value="1"/>
</dbReference>
<feature type="signal peptide" evidence="1">
    <location>
        <begin position="1"/>
        <end position="26"/>
    </location>
</feature>
<evidence type="ECO:0000259" key="2">
    <source>
        <dbReference type="PROSITE" id="PS50234"/>
    </source>
</evidence>